<sequence>MKVLFLKTVFSNRIFRFLILTNKYSKISIWIDFFFYEIFRSNRFERNSNDFGTERTVFRNFFSLDLSLEGFYEFKGRMFFIEMVNIGMKKILGMACPWNTTNTKKQSISNHEKELSNYVWKR</sequence>
<gene>
    <name evidence="1" type="ORF">LEP1GSC202_1749</name>
</gene>
<dbReference type="EMBL" id="AOGX02000015">
    <property type="protein sequence ID" value="EOQ89974.1"/>
    <property type="molecule type" value="Genomic_DNA"/>
</dbReference>
<proteinExistence type="predicted"/>
<comment type="caution">
    <text evidence="1">The sequence shown here is derived from an EMBL/GenBank/DDBJ whole genome shotgun (WGS) entry which is preliminary data.</text>
</comment>
<name>A0A5E8HFB8_9LEPT</name>
<dbReference type="AlphaFoldDB" id="A0A5E8HFB8"/>
<protein>
    <submittedName>
        <fullName evidence="1">Uncharacterized protein</fullName>
    </submittedName>
</protein>
<dbReference type="Proteomes" id="UP000013996">
    <property type="component" value="Unassembled WGS sequence"/>
</dbReference>
<evidence type="ECO:0000313" key="2">
    <source>
        <dbReference type="Proteomes" id="UP000013996"/>
    </source>
</evidence>
<accession>A0A5E8HFB8</accession>
<evidence type="ECO:0000313" key="1">
    <source>
        <dbReference type="EMBL" id="EOQ89974.1"/>
    </source>
</evidence>
<organism evidence="1 2">
    <name type="scientific">Leptospira yanagawae serovar Saopaulo str. Sao Paulo = ATCC 700523</name>
    <dbReference type="NCBI Taxonomy" id="1249483"/>
    <lineage>
        <taxon>Bacteria</taxon>
        <taxon>Pseudomonadati</taxon>
        <taxon>Spirochaetota</taxon>
        <taxon>Spirochaetia</taxon>
        <taxon>Leptospirales</taxon>
        <taxon>Leptospiraceae</taxon>
        <taxon>Leptospira</taxon>
    </lineage>
</organism>
<reference evidence="1 2" key="1">
    <citation type="submission" date="2013-04" db="EMBL/GenBank/DDBJ databases">
        <authorList>
            <person name="Harkins D.M."/>
            <person name="Durkin A.S."/>
            <person name="Brinkac L.M."/>
            <person name="Haft D.H."/>
            <person name="Selengut J.D."/>
            <person name="Sanka R."/>
            <person name="DePew J."/>
            <person name="Purushe J."/>
            <person name="Hartskeerl R.A."/>
            <person name="Ahmed A."/>
            <person name="van der Linden H."/>
            <person name="Goris M.G.A."/>
            <person name="Vinetz J.M."/>
            <person name="Sutton G.G."/>
            <person name="Nierman W.C."/>
            <person name="Fouts D.E."/>
        </authorList>
    </citation>
    <scope>NUCLEOTIDE SEQUENCE [LARGE SCALE GENOMIC DNA]</scope>
    <source>
        <strain evidence="1 2">Sao Paulo</strain>
    </source>
</reference>